<keyword evidence="2" id="KW-1185">Reference proteome</keyword>
<evidence type="ECO:0008006" key="3">
    <source>
        <dbReference type="Google" id="ProtNLM"/>
    </source>
</evidence>
<protein>
    <recommendedName>
        <fullName evidence="3">DUF1349 domain-containing protein</fullName>
    </recommendedName>
</protein>
<dbReference type="RefSeq" id="WP_330072946.1">
    <property type="nucleotide sequence ID" value="NZ_JAZDQJ010000001.1"/>
</dbReference>
<comment type="caution">
    <text evidence="1">The sequence shown here is derived from an EMBL/GenBank/DDBJ whole genome shotgun (WGS) entry which is preliminary data.</text>
</comment>
<reference evidence="1 2" key="1">
    <citation type="submission" date="2024-01" db="EMBL/GenBank/DDBJ databases">
        <title>Unpublished Manusciprt.</title>
        <authorList>
            <person name="Duman M."/>
            <person name="Valdes E.G."/>
            <person name="Ajmi N."/>
            <person name="Altun S."/>
            <person name="Saticioglu I.B."/>
        </authorList>
    </citation>
    <scope>NUCLEOTIDE SEQUENCE [LARGE SCALE GENOMIC DNA]</scope>
    <source>
        <strain evidence="1 2">148P</strain>
    </source>
</reference>
<evidence type="ECO:0000313" key="1">
    <source>
        <dbReference type="EMBL" id="MEE1931985.1"/>
    </source>
</evidence>
<accession>A0ABU7HKE1</accession>
<dbReference type="EMBL" id="JAZDQJ010000001">
    <property type="protein sequence ID" value="MEE1931985.1"/>
    <property type="molecule type" value="Genomic_DNA"/>
</dbReference>
<gene>
    <name evidence="1" type="ORF">V0R50_02025</name>
</gene>
<dbReference type="Gene3D" id="2.60.120.260">
    <property type="entry name" value="Galactose-binding domain-like"/>
    <property type="match status" value="1"/>
</dbReference>
<sequence length="169" mass="18933">MTEIYKELIKNGDFATGNLDGWTIITESDFSVMEYEPGKNCAVLQSFTVSHDGLRQVVYGKPGIYEVSFLHRTTDKAGQPVDIGTLNGAGIIWTTSEGMESKTLLLVSGMEWRNAFLRFEVPKVESLVRFHFGISNIDNSFRAALRDDSRFENIESPIAVANVSFRMIL</sequence>
<dbReference type="Proteomes" id="UP001335100">
    <property type="component" value="Unassembled WGS sequence"/>
</dbReference>
<organism evidence="1 2">
    <name type="scientific">Pseudomonas ulcerans</name>
    <dbReference type="NCBI Taxonomy" id="3115852"/>
    <lineage>
        <taxon>Bacteria</taxon>
        <taxon>Pseudomonadati</taxon>
        <taxon>Pseudomonadota</taxon>
        <taxon>Gammaproteobacteria</taxon>
        <taxon>Pseudomonadales</taxon>
        <taxon>Pseudomonadaceae</taxon>
        <taxon>Pseudomonas</taxon>
    </lineage>
</organism>
<evidence type="ECO:0000313" key="2">
    <source>
        <dbReference type="Proteomes" id="UP001335100"/>
    </source>
</evidence>
<proteinExistence type="predicted"/>
<name>A0ABU7HKE1_9PSED</name>